<reference evidence="2" key="1">
    <citation type="submission" date="2022-08" db="UniProtKB">
        <authorList>
            <consortium name="EnsemblMetazoa"/>
        </authorList>
    </citation>
    <scope>IDENTIFICATION</scope>
    <source>
        <strain evidence="2">05x7-T-G4-1.051#20</strain>
    </source>
</reference>
<evidence type="ECO:0000313" key="3">
    <source>
        <dbReference type="Proteomes" id="UP000005408"/>
    </source>
</evidence>
<accession>A0A8W8P3V4</accession>
<dbReference type="AlphaFoldDB" id="A0A8W8P3V4"/>
<protein>
    <recommendedName>
        <fullName evidence="1">SUEL-type lectin domain-containing protein</fullName>
    </recommendedName>
</protein>
<keyword evidence="3" id="KW-1185">Reference proteome</keyword>
<dbReference type="FunFam" id="2.60.120.740:FF:000001">
    <property type="entry name" value="Adhesion G protein-coupled receptor L2"/>
    <property type="match status" value="1"/>
</dbReference>
<dbReference type="Gene3D" id="2.60.120.740">
    <property type="match status" value="1"/>
</dbReference>
<dbReference type="Proteomes" id="UP000005408">
    <property type="component" value="Unassembled WGS sequence"/>
</dbReference>
<dbReference type="EnsemblMetazoa" id="G9608.1">
    <property type="protein sequence ID" value="G9608.1:cds"/>
    <property type="gene ID" value="G9608"/>
</dbReference>
<dbReference type="Pfam" id="PF02140">
    <property type="entry name" value="SUEL_Lectin"/>
    <property type="match status" value="1"/>
</dbReference>
<evidence type="ECO:0000259" key="1">
    <source>
        <dbReference type="PROSITE" id="PS50228"/>
    </source>
</evidence>
<dbReference type="PANTHER" id="PTHR46780">
    <property type="entry name" value="PROTEIN EVA-1"/>
    <property type="match status" value="1"/>
</dbReference>
<feature type="domain" description="SUEL-type lectin" evidence="1">
    <location>
        <begin position="1"/>
        <end position="83"/>
    </location>
</feature>
<evidence type="ECO:0000313" key="2">
    <source>
        <dbReference type="EnsemblMetazoa" id="G9608.1:cds"/>
    </source>
</evidence>
<organism evidence="2 3">
    <name type="scientific">Magallana gigas</name>
    <name type="common">Pacific oyster</name>
    <name type="synonym">Crassostrea gigas</name>
    <dbReference type="NCBI Taxonomy" id="29159"/>
    <lineage>
        <taxon>Eukaryota</taxon>
        <taxon>Metazoa</taxon>
        <taxon>Spiralia</taxon>
        <taxon>Lophotrochozoa</taxon>
        <taxon>Mollusca</taxon>
        <taxon>Bivalvia</taxon>
        <taxon>Autobranchia</taxon>
        <taxon>Pteriomorphia</taxon>
        <taxon>Ostreida</taxon>
        <taxon>Ostreoidea</taxon>
        <taxon>Ostreidae</taxon>
        <taxon>Magallana</taxon>
    </lineage>
</organism>
<proteinExistence type="predicted"/>
<sequence length="85" mass="9215">MELRCSVGKLKINTAVYGRTEGRNVCPHKNINKIDCKTTSSDTVVRSKCDGESSCSITVSNSVFGGDPCPGTYKYLDVTFTCVVE</sequence>
<dbReference type="InterPro" id="IPR000922">
    <property type="entry name" value="Lectin_gal-bd_dom"/>
</dbReference>
<dbReference type="GO" id="GO:0030246">
    <property type="term" value="F:carbohydrate binding"/>
    <property type="evidence" value="ECO:0007669"/>
    <property type="project" value="InterPro"/>
</dbReference>
<dbReference type="PROSITE" id="PS50228">
    <property type="entry name" value="SUEL_LECTIN"/>
    <property type="match status" value="1"/>
</dbReference>
<name>A0A8W8P3V4_MAGGI</name>
<dbReference type="InterPro" id="IPR043159">
    <property type="entry name" value="Lectin_gal-bd_sf"/>
</dbReference>